<keyword evidence="5 8" id="KW-1133">Transmembrane helix</keyword>
<protein>
    <recommendedName>
        <fullName evidence="8">Protein-methionine-sulfoxide reductase heme-binding subunit MsrQ</fullName>
    </recommendedName>
    <alternativeName>
        <fullName evidence="8">Flavocytochrome MsrQ</fullName>
    </alternativeName>
</protein>
<feature type="transmembrane region" description="Helical" evidence="8">
    <location>
        <begin position="116"/>
        <end position="135"/>
    </location>
</feature>
<dbReference type="InterPro" id="IPR022837">
    <property type="entry name" value="MsrQ-like"/>
</dbReference>
<feature type="domain" description="Ferric oxidoreductase" evidence="9">
    <location>
        <begin position="48"/>
        <end position="158"/>
    </location>
</feature>
<feature type="transmembrane region" description="Helical" evidence="8">
    <location>
        <begin position="147"/>
        <end position="165"/>
    </location>
</feature>
<feature type="transmembrane region" description="Helical" evidence="8">
    <location>
        <begin position="41"/>
        <end position="67"/>
    </location>
</feature>
<comment type="subcellular location">
    <subcellularLocation>
        <location evidence="8">Cell membrane</location>
        <topology evidence="8">Multi-pass membrane protein</topology>
    </subcellularLocation>
    <subcellularLocation>
        <location evidence="1">Membrane</location>
        <topology evidence="1">Multi-pass membrane protein</topology>
    </subcellularLocation>
</comment>
<comment type="cofactor">
    <cofactor evidence="8">
        <name>heme b</name>
        <dbReference type="ChEBI" id="CHEBI:60344"/>
    </cofactor>
    <text evidence="8">Binds 1 heme b (iron(II)-protoporphyrin IX) group per subunit.</text>
</comment>
<keyword evidence="4 8" id="KW-0812">Transmembrane</keyword>
<dbReference type="GO" id="GO:0005886">
    <property type="term" value="C:plasma membrane"/>
    <property type="evidence" value="ECO:0007669"/>
    <property type="project" value="UniProtKB-SubCell"/>
</dbReference>
<dbReference type="EMBL" id="LAZL01000029">
    <property type="protein sequence ID" value="KMT64205.1"/>
    <property type="molecule type" value="Genomic_DNA"/>
</dbReference>
<comment type="caution">
    <text evidence="10">The sequence shown here is derived from an EMBL/GenBank/DDBJ whole genome shotgun (WGS) entry which is preliminary data.</text>
</comment>
<evidence type="ECO:0000256" key="6">
    <source>
        <dbReference type="ARBA" id="ARBA00023004"/>
    </source>
</evidence>
<keyword evidence="2 8" id="KW-0813">Transport</keyword>
<keyword evidence="7 8" id="KW-0472">Membrane</keyword>
<keyword evidence="8" id="KW-0285">Flavoprotein</keyword>
<feature type="transmembrane region" description="Helical" evidence="8">
    <location>
        <begin position="12"/>
        <end position="29"/>
    </location>
</feature>
<name>A0A0J8GN37_9ALTE</name>
<proteinExistence type="inferred from homology"/>
<dbReference type="STRING" id="1513271.XM47_15670"/>
<comment type="similarity">
    <text evidence="8">Belongs to the MsrQ family.</text>
</comment>
<evidence type="ECO:0000256" key="8">
    <source>
        <dbReference type="HAMAP-Rule" id="MF_01207"/>
    </source>
</evidence>
<comment type="subunit">
    <text evidence="8">Heterodimer of a catalytic subunit (MsrP) and a heme-binding subunit (MsrQ).</text>
</comment>
<evidence type="ECO:0000256" key="7">
    <source>
        <dbReference type="ARBA" id="ARBA00023136"/>
    </source>
</evidence>
<evidence type="ECO:0000256" key="2">
    <source>
        <dbReference type="ARBA" id="ARBA00022448"/>
    </source>
</evidence>
<feature type="transmembrane region" description="Helical" evidence="8">
    <location>
        <begin position="79"/>
        <end position="96"/>
    </location>
</feature>
<feature type="transmembrane region" description="Helical" evidence="8">
    <location>
        <begin position="171"/>
        <end position="189"/>
    </location>
</feature>
<evidence type="ECO:0000256" key="5">
    <source>
        <dbReference type="ARBA" id="ARBA00022989"/>
    </source>
</evidence>
<dbReference type="HAMAP" id="MF_01207">
    <property type="entry name" value="MsrQ"/>
    <property type="match status" value="1"/>
</dbReference>
<keyword evidence="8" id="KW-0479">Metal-binding</keyword>
<keyword evidence="6 8" id="KW-0408">Iron</keyword>
<keyword evidence="8" id="KW-1003">Cell membrane</keyword>
<dbReference type="InterPro" id="IPR013130">
    <property type="entry name" value="Fe3_Rdtase_TM_dom"/>
</dbReference>
<dbReference type="GO" id="GO:0009055">
    <property type="term" value="F:electron transfer activity"/>
    <property type="evidence" value="ECO:0007669"/>
    <property type="project" value="UniProtKB-UniRule"/>
</dbReference>
<reference evidence="10 11" key="1">
    <citation type="submission" date="2015-04" db="EMBL/GenBank/DDBJ databases">
        <title>Draft Genome Sequence of the Novel Agar-Digesting Marine Bacterium Q1.</title>
        <authorList>
            <person name="Li Y."/>
            <person name="Li D."/>
            <person name="Chen G."/>
            <person name="Du Z."/>
        </authorList>
    </citation>
    <scope>NUCLEOTIDE SEQUENCE [LARGE SCALE GENOMIC DNA]</scope>
    <source>
        <strain evidence="10 11">Q1</strain>
    </source>
</reference>
<dbReference type="PANTHER" id="PTHR36964:SF1">
    <property type="entry name" value="PROTEIN-METHIONINE-SULFOXIDE REDUCTASE HEME-BINDING SUBUNIT MSRQ"/>
    <property type="match status" value="1"/>
</dbReference>
<dbReference type="GO" id="GO:0016679">
    <property type="term" value="F:oxidoreductase activity, acting on diphenols and related substances as donors"/>
    <property type="evidence" value="ECO:0007669"/>
    <property type="project" value="TreeGrafter"/>
</dbReference>
<evidence type="ECO:0000313" key="11">
    <source>
        <dbReference type="Proteomes" id="UP000037600"/>
    </source>
</evidence>
<keyword evidence="3 8" id="KW-0349">Heme</keyword>
<dbReference type="GO" id="GO:0046872">
    <property type="term" value="F:metal ion binding"/>
    <property type="evidence" value="ECO:0007669"/>
    <property type="project" value="UniProtKB-KW"/>
</dbReference>
<comment type="function">
    <text evidence="8">Part of the MsrPQ system that repairs oxidized periplasmic proteins containing methionine sulfoxide residues (Met-O), using respiratory chain electrons. Thus protects these proteins from oxidative-stress damage caused by reactive species of oxygen and chlorine generated by the host defense mechanisms. MsrPQ is essential for the maintenance of envelope integrity under bleach stress, rescuing a wide series of structurally unrelated periplasmic proteins from methionine oxidation. MsrQ provides electrons for reduction to the reductase catalytic subunit MsrP, using the quinone pool of the respiratory chain.</text>
</comment>
<dbReference type="Pfam" id="PF01794">
    <property type="entry name" value="Ferric_reduct"/>
    <property type="match status" value="1"/>
</dbReference>
<dbReference type="AlphaFoldDB" id="A0A0J8GN37"/>
<sequence>MKNQTKIRLTKLVIHVLALPILVYQYYLSVNDLNGADPVKAIIHFTGIGGLHCLLVCLSISPIAKWLKLAWLMQCRRLIGLYSFFYACCHLISFIWFELGLNFDLFLAELFKRQYIWLGMLAFSILLLLALTSPNSIKKHLRSHWQILHNWIYPASILIWIHFYWSRKADITEPFIYLIILLFLLFLRVKKIKISSFI</sequence>
<keyword evidence="8" id="KW-0288">FMN</keyword>
<comment type="cofactor">
    <cofactor evidence="8">
        <name>FMN</name>
        <dbReference type="ChEBI" id="CHEBI:58210"/>
    </cofactor>
    <text evidence="8">Binds 1 FMN per subunit.</text>
</comment>
<dbReference type="Proteomes" id="UP000037600">
    <property type="component" value="Unassembled WGS sequence"/>
</dbReference>
<keyword evidence="11" id="KW-1185">Reference proteome</keyword>
<accession>A0A0J8GN37</accession>
<evidence type="ECO:0000256" key="3">
    <source>
        <dbReference type="ARBA" id="ARBA00022617"/>
    </source>
</evidence>
<gene>
    <name evidence="8" type="primary">msrQ</name>
    <name evidence="10" type="ORF">XM47_15670</name>
</gene>
<dbReference type="GO" id="GO:0010181">
    <property type="term" value="F:FMN binding"/>
    <property type="evidence" value="ECO:0007669"/>
    <property type="project" value="UniProtKB-UniRule"/>
</dbReference>
<organism evidence="10 11">
    <name type="scientific">Catenovulum maritimum</name>
    <dbReference type="NCBI Taxonomy" id="1513271"/>
    <lineage>
        <taxon>Bacteria</taxon>
        <taxon>Pseudomonadati</taxon>
        <taxon>Pseudomonadota</taxon>
        <taxon>Gammaproteobacteria</taxon>
        <taxon>Alteromonadales</taxon>
        <taxon>Alteromonadaceae</taxon>
        <taxon>Catenovulum</taxon>
    </lineage>
</organism>
<dbReference type="GO" id="GO:0020037">
    <property type="term" value="F:heme binding"/>
    <property type="evidence" value="ECO:0007669"/>
    <property type="project" value="UniProtKB-UniRule"/>
</dbReference>
<keyword evidence="8" id="KW-0249">Electron transport</keyword>
<dbReference type="GO" id="GO:0030091">
    <property type="term" value="P:protein repair"/>
    <property type="evidence" value="ECO:0007669"/>
    <property type="project" value="UniProtKB-UniRule"/>
</dbReference>
<dbReference type="OrthoDB" id="9788328at2"/>
<evidence type="ECO:0000259" key="9">
    <source>
        <dbReference type="Pfam" id="PF01794"/>
    </source>
</evidence>
<evidence type="ECO:0000256" key="4">
    <source>
        <dbReference type="ARBA" id="ARBA00022692"/>
    </source>
</evidence>
<dbReference type="PANTHER" id="PTHR36964">
    <property type="entry name" value="PROTEIN-METHIONINE-SULFOXIDE REDUCTASE HEME-BINDING SUBUNIT MSRQ"/>
    <property type="match status" value="1"/>
</dbReference>
<evidence type="ECO:0000256" key="1">
    <source>
        <dbReference type="ARBA" id="ARBA00004141"/>
    </source>
</evidence>
<evidence type="ECO:0000313" key="10">
    <source>
        <dbReference type="EMBL" id="KMT64205.1"/>
    </source>
</evidence>